<sequence>MDLLKEIVDATEINGIELTSRLLNYMKENDIRFERMSEFLPYYPERIYKNMYEVGLLNGVSA</sequence>
<dbReference type="RefSeq" id="WP_216367311.1">
    <property type="nucleotide sequence ID" value="NZ_JAKYKQ010000108.1"/>
</dbReference>
<dbReference type="EMBL" id="JAXOGL010000019">
    <property type="protein sequence ID" value="MDZ5598577.1"/>
    <property type="molecule type" value="Genomic_DNA"/>
</dbReference>
<dbReference type="AlphaFoldDB" id="A0AAW9K2M6"/>
<proteinExistence type="predicted"/>
<accession>A0AAW9K2M6</accession>
<comment type="caution">
    <text evidence="1">The sequence shown here is derived from an EMBL/GenBank/DDBJ whole genome shotgun (WGS) entry which is preliminary data.</text>
</comment>
<evidence type="ECO:0000313" key="1">
    <source>
        <dbReference type="EMBL" id="MDZ5598577.1"/>
    </source>
</evidence>
<reference evidence="1" key="1">
    <citation type="submission" date="2023-12" db="EMBL/GenBank/DDBJ databases">
        <title>Molecular genomic analyses of Enterococcus cecorum from sepsis oubreaks in broilers.</title>
        <authorList>
            <person name="Rhoads D."/>
            <person name="Alrubaye A."/>
        </authorList>
    </citation>
    <scope>NUCLEOTIDE SEQUENCE</scope>
    <source>
        <strain evidence="1">1755</strain>
    </source>
</reference>
<dbReference type="Proteomes" id="UP001290582">
    <property type="component" value="Unassembled WGS sequence"/>
</dbReference>
<gene>
    <name evidence="1" type="ORF">U1294_10130</name>
</gene>
<protein>
    <submittedName>
        <fullName evidence="1">Uncharacterized protein</fullName>
    </submittedName>
</protein>
<evidence type="ECO:0000313" key="2">
    <source>
        <dbReference type="Proteomes" id="UP001290582"/>
    </source>
</evidence>
<name>A0AAW9K2M6_9ENTE</name>
<organism evidence="1 2">
    <name type="scientific">Enterococcus cecorum</name>
    <dbReference type="NCBI Taxonomy" id="44008"/>
    <lineage>
        <taxon>Bacteria</taxon>
        <taxon>Bacillati</taxon>
        <taxon>Bacillota</taxon>
        <taxon>Bacilli</taxon>
        <taxon>Lactobacillales</taxon>
        <taxon>Enterococcaceae</taxon>
        <taxon>Enterococcus</taxon>
    </lineage>
</organism>